<organism evidence="1 2">
    <name type="scientific">Avena sativa</name>
    <name type="common">Oat</name>
    <dbReference type="NCBI Taxonomy" id="4498"/>
    <lineage>
        <taxon>Eukaryota</taxon>
        <taxon>Viridiplantae</taxon>
        <taxon>Streptophyta</taxon>
        <taxon>Embryophyta</taxon>
        <taxon>Tracheophyta</taxon>
        <taxon>Spermatophyta</taxon>
        <taxon>Magnoliopsida</taxon>
        <taxon>Liliopsida</taxon>
        <taxon>Poales</taxon>
        <taxon>Poaceae</taxon>
        <taxon>BOP clade</taxon>
        <taxon>Pooideae</taxon>
        <taxon>Poodae</taxon>
        <taxon>Poeae</taxon>
        <taxon>Poeae Chloroplast Group 1 (Aveneae type)</taxon>
        <taxon>Aveninae</taxon>
        <taxon>Avena</taxon>
    </lineage>
</organism>
<sequence length="442" mass="49431">MAGPKFGSFKSDNKGDPAAAASEAAQRRDPYEVLGVGRNATEQEIKSAFRRMALKYHPDKNADDPVASEKFQEATFSYNILSDPDKRRQYDSSGFEAIEADSHELELDLSSLNTVNTMFAALFSKLGVPIKTTVSATVLEEALNGSVEIAPLHLGKSLCRKVDKQSAHFYSVDITDEEAKLGLVCRVRSTAKSKFKLLYFEPEENGGLSLALQEDSAKTGKVTSAGMFFLGFPVYRFEHTNSAAAAKDPDSAFFKRLDGFQPCEVNELKEGTHYFAVYGDNFFKSATYTVEVVCAEPFTAEKEKLRSVEAKILAKRSELSKFESEYREVLAKFTEMTSRYAQEMQTIDELLNERNSIHASYTNSPTLKRSSSGSKGRRTSSKGSKSDDEQSAKKEKKSKSPPMEASVSDEEGPKKEKKPKERLRRKKWFSIHHLKVDKRRPC</sequence>
<name>A0ACD5YQI3_AVESA</name>
<evidence type="ECO:0000313" key="1">
    <source>
        <dbReference type="EnsemblPlants" id="AVESA.00010b.r2.6AG1025470.1.CDS"/>
    </source>
</evidence>
<proteinExistence type="predicted"/>
<reference evidence="1" key="2">
    <citation type="submission" date="2025-09" db="UniProtKB">
        <authorList>
            <consortium name="EnsemblPlants"/>
        </authorList>
    </citation>
    <scope>IDENTIFICATION</scope>
</reference>
<dbReference type="Proteomes" id="UP001732700">
    <property type="component" value="Chromosome 6A"/>
</dbReference>
<dbReference type="EnsemblPlants" id="AVESA.00010b.r2.6AG1025470.1">
    <property type="protein sequence ID" value="AVESA.00010b.r2.6AG1025470.1.CDS"/>
    <property type="gene ID" value="AVESA.00010b.r2.6AG1025470"/>
</dbReference>
<keyword evidence="2" id="KW-1185">Reference proteome</keyword>
<accession>A0ACD5YQI3</accession>
<protein>
    <submittedName>
        <fullName evidence="1">Uncharacterized protein</fullName>
    </submittedName>
</protein>
<evidence type="ECO:0000313" key="2">
    <source>
        <dbReference type="Proteomes" id="UP001732700"/>
    </source>
</evidence>
<reference evidence="1" key="1">
    <citation type="submission" date="2021-05" db="EMBL/GenBank/DDBJ databases">
        <authorList>
            <person name="Scholz U."/>
            <person name="Mascher M."/>
            <person name="Fiebig A."/>
        </authorList>
    </citation>
    <scope>NUCLEOTIDE SEQUENCE [LARGE SCALE GENOMIC DNA]</scope>
</reference>